<dbReference type="CDD" id="cd07302">
    <property type="entry name" value="CHD"/>
    <property type="match status" value="1"/>
</dbReference>
<dbReference type="GO" id="GO:0019934">
    <property type="term" value="P:cGMP-mediated signaling"/>
    <property type="evidence" value="ECO:0007669"/>
    <property type="project" value="TreeGrafter"/>
</dbReference>
<dbReference type="PANTHER" id="PTHR45655">
    <property type="entry name" value="GUANYLATE CYCLASE SOLUBLE SUBUNIT BETA-2"/>
    <property type="match status" value="1"/>
</dbReference>
<dbReference type="Proteomes" id="UP000595437">
    <property type="component" value="Chromosome 16"/>
</dbReference>
<dbReference type="OrthoDB" id="6127067at2759"/>
<dbReference type="GO" id="GO:0070482">
    <property type="term" value="P:response to oxygen levels"/>
    <property type="evidence" value="ECO:0007669"/>
    <property type="project" value="TreeGrafter"/>
</dbReference>
<reference evidence="7" key="1">
    <citation type="submission" date="2021-01" db="EMBL/GenBank/DDBJ databases">
        <title>Caligus Genome Assembly.</title>
        <authorList>
            <person name="Gallardo-Escarate C."/>
        </authorList>
    </citation>
    <scope>NUCLEOTIDE SEQUENCE [LARGE SCALE GENOMIC DNA]</scope>
</reference>
<feature type="non-terminal residue" evidence="6">
    <location>
        <position position="123"/>
    </location>
</feature>
<sequence>MHDYSRENLLAKSQEYIETRMTLNSLEAKSNSIKKKTDDLLYQMIPKAVATRLRNGESTVNTCEVFECVTMLFSDIVGFTTICSKLQPPQVVRLLSDLYTVFDFLVDQNAVYKVETVGDAYFI</sequence>
<feature type="domain" description="Guanylate cyclase" evidence="5">
    <location>
        <begin position="70"/>
        <end position="123"/>
    </location>
</feature>
<organism evidence="6 7">
    <name type="scientific">Caligus rogercresseyi</name>
    <name type="common">Sea louse</name>
    <dbReference type="NCBI Taxonomy" id="217165"/>
    <lineage>
        <taxon>Eukaryota</taxon>
        <taxon>Metazoa</taxon>
        <taxon>Ecdysozoa</taxon>
        <taxon>Arthropoda</taxon>
        <taxon>Crustacea</taxon>
        <taxon>Multicrustacea</taxon>
        <taxon>Hexanauplia</taxon>
        <taxon>Copepoda</taxon>
        <taxon>Siphonostomatoida</taxon>
        <taxon>Caligidae</taxon>
        <taxon>Caligus</taxon>
    </lineage>
</organism>
<dbReference type="InterPro" id="IPR029787">
    <property type="entry name" value="Nucleotide_cyclase"/>
</dbReference>
<keyword evidence="3" id="KW-0456">Lyase</keyword>
<dbReference type="GO" id="GO:0004383">
    <property type="term" value="F:guanylate cyclase activity"/>
    <property type="evidence" value="ECO:0007669"/>
    <property type="project" value="UniProtKB-EC"/>
</dbReference>
<dbReference type="GO" id="GO:0008074">
    <property type="term" value="C:guanylate cyclase complex, soluble"/>
    <property type="evidence" value="ECO:0007669"/>
    <property type="project" value="TreeGrafter"/>
</dbReference>
<dbReference type="Pfam" id="PF07701">
    <property type="entry name" value="HNOBA"/>
    <property type="match status" value="1"/>
</dbReference>
<evidence type="ECO:0000256" key="4">
    <source>
        <dbReference type="ARBA" id="ARBA00023293"/>
    </source>
</evidence>
<dbReference type="Gene3D" id="6.10.250.780">
    <property type="match status" value="1"/>
</dbReference>
<dbReference type="InterPro" id="IPR001054">
    <property type="entry name" value="A/G_cyclase"/>
</dbReference>
<evidence type="ECO:0000256" key="3">
    <source>
        <dbReference type="ARBA" id="ARBA00023239"/>
    </source>
</evidence>
<dbReference type="EMBL" id="CP045905">
    <property type="protein sequence ID" value="QQP36899.1"/>
    <property type="molecule type" value="Genomic_DNA"/>
</dbReference>
<evidence type="ECO:0000313" key="7">
    <source>
        <dbReference type="Proteomes" id="UP000595437"/>
    </source>
</evidence>
<proteinExistence type="predicted"/>
<keyword evidence="2" id="KW-0547">Nucleotide-binding</keyword>
<evidence type="ECO:0000256" key="2">
    <source>
        <dbReference type="ARBA" id="ARBA00022741"/>
    </source>
</evidence>
<dbReference type="SUPFAM" id="SSF55073">
    <property type="entry name" value="Nucleotide cyclase"/>
    <property type="match status" value="1"/>
</dbReference>
<evidence type="ECO:0000313" key="6">
    <source>
        <dbReference type="EMBL" id="QQP36899.1"/>
    </source>
</evidence>
<dbReference type="PROSITE" id="PS50125">
    <property type="entry name" value="GUANYLATE_CYCLASE_2"/>
    <property type="match status" value="1"/>
</dbReference>
<name>A0A7T8GSB1_CALRO</name>
<dbReference type="AlphaFoldDB" id="A0A7T8GSB1"/>
<dbReference type="PANTHER" id="PTHR45655:SF13">
    <property type="entry name" value="SOLUBLE GUANYLATE CYCLASE GCY-32-RELATED"/>
    <property type="match status" value="1"/>
</dbReference>
<dbReference type="Pfam" id="PF00211">
    <property type="entry name" value="Guanylate_cyc"/>
    <property type="match status" value="1"/>
</dbReference>
<evidence type="ECO:0000256" key="1">
    <source>
        <dbReference type="ARBA" id="ARBA00012202"/>
    </source>
</evidence>
<protein>
    <recommendedName>
        <fullName evidence="1">guanylate cyclase</fullName>
        <ecNumber evidence="1">4.6.1.2</ecNumber>
    </recommendedName>
</protein>
<evidence type="ECO:0000259" key="5">
    <source>
        <dbReference type="PROSITE" id="PS50125"/>
    </source>
</evidence>
<gene>
    <name evidence="6" type="ORF">FKW44_022134</name>
</gene>
<keyword evidence="4" id="KW-0141">cGMP biosynthesis</keyword>
<dbReference type="GO" id="GO:0000166">
    <property type="term" value="F:nucleotide binding"/>
    <property type="evidence" value="ECO:0007669"/>
    <property type="project" value="UniProtKB-KW"/>
</dbReference>
<dbReference type="InterPro" id="IPR011645">
    <property type="entry name" value="HNOB_dom_associated"/>
</dbReference>
<dbReference type="EC" id="4.6.1.2" evidence="1"/>
<accession>A0A7T8GSB1</accession>
<dbReference type="SMART" id="SM00044">
    <property type="entry name" value="CYCc"/>
    <property type="match status" value="1"/>
</dbReference>
<keyword evidence="7" id="KW-1185">Reference proteome</keyword>
<dbReference type="Gene3D" id="3.30.70.1230">
    <property type="entry name" value="Nucleotide cyclase"/>
    <property type="match status" value="1"/>
</dbReference>